<keyword evidence="1" id="KW-0812">Transmembrane</keyword>
<gene>
    <name evidence="2" type="ORF">SNAT2548_LOCUS14080</name>
</gene>
<protein>
    <submittedName>
        <fullName evidence="2">Uncharacterized protein</fullName>
    </submittedName>
</protein>
<organism evidence="2 3">
    <name type="scientific">Symbiodinium natans</name>
    <dbReference type="NCBI Taxonomy" id="878477"/>
    <lineage>
        <taxon>Eukaryota</taxon>
        <taxon>Sar</taxon>
        <taxon>Alveolata</taxon>
        <taxon>Dinophyceae</taxon>
        <taxon>Suessiales</taxon>
        <taxon>Symbiodiniaceae</taxon>
        <taxon>Symbiodinium</taxon>
    </lineage>
</organism>
<feature type="transmembrane region" description="Helical" evidence="1">
    <location>
        <begin position="44"/>
        <end position="69"/>
    </location>
</feature>
<feature type="transmembrane region" description="Helical" evidence="1">
    <location>
        <begin position="12"/>
        <end position="32"/>
    </location>
</feature>
<feature type="transmembrane region" description="Helical" evidence="1">
    <location>
        <begin position="279"/>
        <end position="302"/>
    </location>
</feature>
<evidence type="ECO:0000313" key="2">
    <source>
        <dbReference type="EMBL" id="CAE7266205.1"/>
    </source>
</evidence>
<keyword evidence="1" id="KW-1133">Transmembrane helix</keyword>
<dbReference type="OrthoDB" id="10312710at2759"/>
<keyword evidence="3" id="KW-1185">Reference proteome</keyword>
<sequence>MGAGYMNPKQSTVLKSTLLFGFVVAVLVEGFPSPENTNERFIDVFVFTVSWAICCLFQSIVLAGLYQVVQTRALREMIRGLQTSSSSASNPFADELTRSTTMDSGALSGASISAGSSLSTPDLLRSQALPDQQRITFPRPYALLHPAAQRFKQRGLGDLDVEAHAPRHLKRCDTDESINFGPASGKEPGSPVPTLHVFDPKRLLYRSQAKQFVTFGSLFTLICLAGLIYGRLSMRRGSKHGEGSSDVCIRLGIFLPPFISATFSLMLRKHANPIRATLAVQSLSSLCFFLSLACLAITTIWWHASAPSINLARTHGAEETYLKGISLQVDGWPIFFHPTGVAVSGNSLFLSAAFRIARFRLAGGVARLESETTFPGLEIGDISFCGNQSAVNSSLALAGRDTIAVLATEVVTRSARVTWRDLPNASFGRSIQDPLDTSAESLQALSYWPQQDMLVVSKADLGVVACQAHDEERQLQSTVQAEMMIMEKFAAGTSVSGLHVDPIEEVLYVLFHRSGRHAEIHAIDLRDELGRLLRILRLPDVDAADGPDADHDVVWGALSTYHPMEVHDRPQLLAVTRTPAKVFSFDLPNLRQCGSESLCKSAANASRAVAELKASIWR</sequence>
<dbReference type="EMBL" id="CAJNDS010001580">
    <property type="protein sequence ID" value="CAE7266205.1"/>
    <property type="molecule type" value="Genomic_DNA"/>
</dbReference>
<comment type="caution">
    <text evidence="2">The sequence shown here is derived from an EMBL/GenBank/DDBJ whole genome shotgun (WGS) entry which is preliminary data.</text>
</comment>
<proteinExistence type="predicted"/>
<keyword evidence="1" id="KW-0472">Membrane</keyword>
<accession>A0A812MH14</accession>
<evidence type="ECO:0000256" key="1">
    <source>
        <dbReference type="SAM" id="Phobius"/>
    </source>
</evidence>
<evidence type="ECO:0000313" key="3">
    <source>
        <dbReference type="Proteomes" id="UP000604046"/>
    </source>
</evidence>
<reference evidence="2" key="1">
    <citation type="submission" date="2021-02" db="EMBL/GenBank/DDBJ databases">
        <authorList>
            <person name="Dougan E. K."/>
            <person name="Rhodes N."/>
            <person name="Thang M."/>
            <person name="Chan C."/>
        </authorList>
    </citation>
    <scope>NUCLEOTIDE SEQUENCE</scope>
</reference>
<feature type="transmembrane region" description="Helical" evidence="1">
    <location>
        <begin position="249"/>
        <end position="267"/>
    </location>
</feature>
<name>A0A812MH14_9DINO</name>
<feature type="transmembrane region" description="Helical" evidence="1">
    <location>
        <begin position="212"/>
        <end position="229"/>
    </location>
</feature>
<dbReference type="Proteomes" id="UP000604046">
    <property type="component" value="Unassembled WGS sequence"/>
</dbReference>
<dbReference type="AlphaFoldDB" id="A0A812MH14"/>